<feature type="domain" description="EF-hand" evidence="15">
    <location>
        <begin position="958"/>
        <end position="993"/>
    </location>
</feature>
<feature type="transmembrane region" description="Helical" evidence="13">
    <location>
        <begin position="345"/>
        <end position="369"/>
    </location>
</feature>
<feature type="compositionally biased region" description="Basic and acidic residues" evidence="12">
    <location>
        <begin position="1282"/>
        <end position="1292"/>
    </location>
</feature>
<dbReference type="GO" id="GO:0046943">
    <property type="term" value="F:carboxylic acid transmembrane transporter activity"/>
    <property type="evidence" value="ECO:0007669"/>
    <property type="project" value="UniProtKB-ARBA"/>
</dbReference>
<dbReference type="STRING" id="1328760.A0A165JGY4"/>
<dbReference type="SUPFAM" id="SSF57850">
    <property type="entry name" value="RING/U-box"/>
    <property type="match status" value="1"/>
</dbReference>
<evidence type="ECO:0000256" key="7">
    <source>
        <dbReference type="ARBA" id="ARBA00022833"/>
    </source>
</evidence>
<dbReference type="InterPro" id="IPR011701">
    <property type="entry name" value="MFS"/>
</dbReference>
<dbReference type="Proteomes" id="UP000076632">
    <property type="component" value="Unassembled WGS sequence"/>
</dbReference>
<dbReference type="InterPro" id="IPR000433">
    <property type="entry name" value="Znf_ZZ"/>
</dbReference>
<dbReference type="CDD" id="cd02340">
    <property type="entry name" value="ZZ_NBR1_like"/>
    <property type="match status" value="1"/>
</dbReference>
<feature type="compositionally biased region" description="Polar residues" evidence="12">
    <location>
        <begin position="1321"/>
        <end position="1330"/>
    </location>
</feature>
<feature type="transmembrane region" description="Helical" evidence="13">
    <location>
        <begin position="175"/>
        <end position="196"/>
    </location>
</feature>
<protein>
    <submittedName>
        <fullName evidence="17">MFS general substrate transporter</fullName>
    </submittedName>
</protein>
<dbReference type="InterPro" id="IPR011992">
    <property type="entry name" value="EF-hand-dom_pair"/>
</dbReference>
<dbReference type="Gene3D" id="3.30.60.90">
    <property type="match status" value="1"/>
</dbReference>
<dbReference type="InterPro" id="IPR036259">
    <property type="entry name" value="MFS_trans_sf"/>
</dbReference>
<feature type="compositionally biased region" description="Polar residues" evidence="12">
    <location>
        <begin position="1546"/>
        <end position="1562"/>
    </location>
</feature>
<feature type="region of interest" description="Disordered" evidence="12">
    <location>
        <begin position="1"/>
        <end position="74"/>
    </location>
</feature>
<dbReference type="Gene3D" id="1.20.1720.10">
    <property type="entry name" value="Multidrug resistance protein D"/>
    <property type="match status" value="1"/>
</dbReference>
<feature type="region of interest" description="Disordered" evidence="12">
    <location>
        <begin position="620"/>
        <end position="656"/>
    </location>
</feature>
<dbReference type="Gene3D" id="1.20.1250.20">
    <property type="entry name" value="MFS general substrate transporter like domains"/>
    <property type="match status" value="1"/>
</dbReference>
<dbReference type="EMBL" id="KV407454">
    <property type="protein sequence ID" value="KZF26225.1"/>
    <property type="molecule type" value="Genomic_DNA"/>
</dbReference>
<keyword evidence="4 13" id="KW-0812">Transmembrane</keyword>
<feature type="transmembrane region" description="Helical" evidence="13">
    <location>
        <begin position="549"/>
        <end position="568"/>
    </location>
</feature>
<organism evidence="17 18">
    <name type="scientific">Xylona heveae (strain CBS 132557 / TC161)</name>
    <dbReference type="NCBI Taxonomy" id="1328760"/>
    <lineage>
        <taxon>Eukaryota</taxon>
        <taxon>Fungi</taxon>
        <taxon>Dikarya</taxon>
        <taxon>Ascomycota</taxon>
        <taxon>Pezizomycotina</taxon>
        <taxon>Xylonomycetes</taxon>
        <taxon>Xylonales</taxon>
        <taxon>Xylonaceae</taxon>
        <taxon>Xylona</taxon>
    </lineage>
</organism>
<dbReference type="PANTHER" id="PTHR23501">
    <property type="entry name" value="MAJOR FACILITATOR SUPERFAMILY"/>
    <property type="match status" value="1"/>
</dbReference>
<evidence type="ECO:0000256" key="12">
    <source>
        <dbReference type="SAM" id="MobiDB-lite"/>
    </source>
</evidence>
<feature type="region of interest" description="Disordered" evidence="12">
    <location>
        <begin position="1471"/>
        <end position="1584"/>
    </location>
</feature>
<dbReference type="PROSITE" id="PS00018">
    <property type="entry name" value="EF_HAND_1"/>
    <property type="match status" value="2"/>
</dbReference>
<dbReference type="SUPFAM" id="SSF103473">
    <property type="entry name" value="MFS general substrate transporter"/>
    <property type="match status" value="1"/>
</dbReference>
<feature type="compositionally biased region" description="Acidic residues" evidence="12">
    <location>
        <begin position="56"/>
        <end position="65"/>
    </location>
</feature>
<proteinExistence type="inferred from homology"/>
<dbReference type="SUPFAM" id="SSF47473">
    <property type="entry name" value="EF-hand"/>
    <property type="match status" value="1"/>
</dbReference>
<feature type="transmembrane region" description="Helical" evidence="13">
    <location>
        <begin position="277"/>
        <end position="294"/>
    </location>
</feature>
<feature type="region of interest" description="Disordered" evidence="12">
    <location>
        <begin position="1210"/>
        <end position="1331"/>
    </location>
</feature>
<evidence type="ECO:0000256" key="9">
    <source>
        <dbReference type="ARBA" id="ARBA00022989"/>
    </source>
</evidence>
<evidence type="ECO:0000256" key="8">
    <source>
        <dbReference type="ARBA" id="ARBA00022837"/>
    </source>
</evidence>
<dbReference type="GO" id="GO:0000329">
    <property type="term" value="C:fungal-type vacuole membrane"/>
    <property type="evidence" value="ECO:0007669"/>
    <property type="project" value="TreeGrafter"/>
</dbReference>
<feature type="compositionally biased region" description="Acidic residues" evidence="12">
    <location>
        <begin position="1264"/>
        <end position="1274"/>
    </location>
</feature>
<evidence type="ECO:0000256" key="11">
    <source>
        <dbReference type="PROSITE-ProRule" id="PRU00228"/>
    </source>
</evidence>
<dbReference type="Gene3D" id="1.10.238.10">
    <property type="entry name" value="EF-hand"/>
    <property type="match status" value="1"/>
</dbReference>
<evidence type="ECO:0000313" key="18">
    <source>
        <dbReference type="Proteomes" id="UP000076632"/>
    </source>
</evidence>
<dbReference type="InterPro" id="IPR002048">
    <property type="entry name" value="EF_hand_dom"/>
</dbReference>
<feature type="domain" description="EF-hand" evidence="15">
    <location>
        <begin position="994"/>
        <end position="1029"/>
    </location>
</feature>
<dbReference type="PRINTS" id="PR00450">
    <property type="entry name" value="RECOVERIN"/>
</dbReference>
<dbReference type="GO" id="GO:0012505">
    <property type="term" value="C:endomembrane system"/>
    <property type="evidence" value="ECO:0007669"/>
    <property type="project" value="UniProtKB-SubCell"/>
</dbReference>
<feature type="compositionally biased region" description="Basic and acidic residues" evidence="12">
    <location>
        <begin position="1086"/>
        <end position="1100"/>
    </location>
</feature>
<dbReference type="PROSITE" id="PS01357">
    <property type="entry name" value="ZF_ZZ_1"/>
    <property type="match status" value="1"/>
</dbReference>
<sequence length="1656" mass="181627">MPSSEDIPPTETSPLLAKSDDGIPKPSHASNGVIPNAAISAPAGASDSISGHGEDVEQQGGEDEDNGSKAKAEGMPEVKKRMKYILPAIAIGIFLSAGDQTIIVSSYGRIGSDLKALNKTSWIATAYFLTVTSFQPLYGKLSDIFGRKPCLLFGYAVFGLGCLFCGLARTMDELIAARAFAGVGGSAMTVVVSILLSDVVPLRERGKWQGYVNIIYASGAGFGAPLGGILADYIGWRWSFIGQAPLTLLAFIAVYFALQLPKRDDSHWKDKLRRVDFLGAFILVAAVFTLLLGLDRGSNVAWSATITIASLSISFPLFIIFVIVEMKVASEPFAPGHIIFERSLFASYLCNFFSFSGWLAALFYIPLYFQAVDGVSATQAGLRLLPSILCGVSGSLFAGYLMQHTGTYYWLTVAAYTFLAVGMVPVILFSGLVMNATVGIIIGMMICAFSNGIGVTSALIALISNSNREDQAIATACSYLFRALGSVVGVSLSSTVVQQSLRQHLQSSLTGKEAEKIMLRVRESLEYIKTLDPDVREVVRDSYARSTRAGFVLMLVILLASASANATISLSRYRPAVLFITGLAAAYGIYYIHNYVYTDTTSQLNAPSRSLRRRNAIRRRSATARRHAGEQPRDFAVPSAADPDGESGASGTVTGRRYEQPSYGIARVENSQGGHVEFHLAPQVIPTAEAMENFHGFTHDDALNARDYLERLFLNAMLAAEIPRQHTIGLNGPGAQMLRAELIPRGFSQRNIDEAIQRFDEGVGQDMDGGLVDGVSQLQPSDGRETVVDGDSEFSWRGEEQNPTARQEDQARREGYVHRGVTCNSCGSMPIRGIRYRCTNCIDFDLCETCEAMQVHPKTHLFYKVRIPAPFLGNPRQAQPVWYPGKPNSMPQNLPNGLGKRLVKETGFENSEIDALWDQFKCLASSEWQEDSNRIHMAIDRRTFDKCFVPNTALRPPPPNLIYDRMFAFYDTNGDGLIGFEEFIRGLASLNNKNKDERLRRVFQGYDIDGDGFVDRKDFLRMFRAFYALNKELTRDMVAGMEDDVTEGGGAKEVILSSQPISSAFSGESKRRGQHGDMELIDSSDEVVRESGNDRADRSRVIADAAERSVFGSVDASSPRQTWAAMFDSEETTNEALEEALEEALAQATRHSTGNRNGVGTGAAGEDEGSADTDDGNDDEDDDEWPPPYVTIEDVEAALGAYLAIQDIESRADRKKIREAAQKRMRDERQKRREAARAEGVRERWRRRQFYLDEEDGSTAPEGIFEDVDSEEEEFKEKRKGVKETDAHEHGSSRGPSPRSRSSSKVRFQDDVLDDNDYETRSNPSTSSRSMIVGERWGGYEIPEAEKDVGKEVLYEVTQQGFNELLDPLFKKREDVIMEAMASRSERKKWREQLKQFEMEQKREKGLHRRRPNLSTSVSQSYSNGHNTDVHASPYVQASTPSIEPFPTVDASSALRTAIESEGDSAIILGDFLPQDTSTPPLSTAEATVSPADIPADSSSQLLASSGYGTTAGTPEASTTSPNPGASAPRTPSLEESAQEYRPSTPEGQTTLDVEDAVSQSIDDAPDPTLPQHRPNSMPSGPAARLAFLSSSPAFAEPGPSPSRMKKLLYYDAVEQEAKARGGPARLNFKEFEAIMKGDKGRKLGFLGAWIEMASF</sequence>
<dbReference type="Pfam" id="PF07690">
    <property type="entry name" value="MFS_1"/>
    <property type="match status" value="1"/>
</dbReference>
<evidence type="ECO:0000256" key="13">
    <source>
        <dbReference type="SAM" id="Phobius"/>
    </source>
</evidence>
<keyword evidence="8" id="KW-0106">Calcium</keyword>
<dbReference type="GO" id="GO:0008270">
    <property type="term" value="F:zinc ion binding"/>
    <property type="evidence" value="ECO:0007669"/>
    <property type="project" value="UniProtKB-KW"/>
</dbReference>
<feature type="transmembrane region" description="Helical" evidence="13">
    <location>
        <begin position="236"/>
        <end position="257"/>
    </location>
</feature>
<feature type="transmembrane region" description="Helical" evidence="13">
    <location>
        <begin position="150"/>
        <end position="169"/>
    </location>
</feature>
<feature type="region of interest" description="Disordered" evidence="12">
    <location>
        <begin position="1401"/>
        <end position="1430"/>
    </location>
</feature>
<accession>A0A165JGY4</accession>
<feature type="region of interest" description="Disordered" evidence="12">
    <location>
        <begin position="1144"/>
        <end position="1190"/>
    </location>
</feature>
<feature type="domain" description="ZZ-type" evidence="14">
    <location>
        <begin position="818"/>
        <end position="870"/>
    </location>
</feature>
<dbReference type="SMART" id="SM00054">
    <property type="entry name" value="EFh"/>
    <property type="match status" value="2"/>
</dbReference>
<dbReference type="Pfam" id="PF00569">
    <property type="entry name" value="ZZ"/>
    <property type="match status" value="1"/>
</dbReference>
<dbReference type="SMART" id="SM00291">
    <property type="entry name" value="ZnF_ZZ"/>
    <property type="match status" value="1"/>
</dbReference>
<feature type="compositionally biased region" description="Basic and acidic residues" evidence="12">
    <location>
        <begin position="1210"/>
        <end position="1243"/>
    </location>
</feature>
<keyword evidence="18" id="KW-1185">Reference proteome</keyword>
<dbReference type="PANTHER" id="PTHR23501:SF84">
    <property type="entry name" value="VACUOLAR MEMBRANE AMINO ACID UPTAKE TRANSPORTER FNX2"/>
    <property type="match status" value="1"/>
</dbReference>
<evidence type="ECO:0000259" key="16">
    <source>
        <dbReference type="PROSITE" id="PS50850"/>
    </source>
</evidence>
<evidence type="ECO:0000256" key="10">
    <source>
        <dbReference type="ARBA" id="ARBA00023136"/>
    </source>
</evidence>
<evidence type="ECO:0000256" key="6">
    <source>
        <dbReference type="ARBA" id="ARBA00022771"/>
    </source>
</evidence>
<feature type="transmembrane region" description="Helical" evidence="13">
    <location>
        <begin position="440"/>
        <end position="464"/>
    </location>
</feature>
<dbReference type="CDD" id="cd17502">
    <property type="entry name" value="MFS_Azr1_MDR_like"/>
    <property type="match status" value="1"/>
</dbReference>
<evidence type="ECO:0000256" key="1">
    <source>
        <dbReference type="ARBA" id="ARBA00004127"/>
    </source>
</evidence>
<feature type="transmembrane region" description="Helical" evidence="13">
    <location>
        <begin position="84"/>
        <end position="108"/>
    </location>
</feature>
<keyword evidence="9 13" id="KW-1133">Transmembrane helix</keyword>
<dbReference type="InterPro" id="IPR020846">
    <property type="entry name" value="MFS_dom"/>
</dbReference>
<dbReference type="CDD" id="cd00051">
    <property type="entry name" value="EFh"/>
    <property type="match status" value="1"/>
</dbReference>
<evidence type="ECO:0000259" key="15">
    <source>
        <dbReference type="PROSITE" id="PS50222"/>
    </source>
</evidence>
<dbReference type="GeneID" id="28898988"/>
<evidence type="ECO:0000256" key="2">
    <source>
        <dbReference type="ARBA" id="ARBA00008335"/>
    </source>
</evidence>
<evidence type="ECO:0000256" key="5">
    <source>
        <dbReference type="ARBA" id="ARBA00022723"/>
    </source>
</evidence>
<dbReference type="PROSITE" id="PS50135">
    <property type="entry name" value="ZF_ZZ_2"/>
    <property type="match status" value="1"/>
</dbReference>
<feature type="compositionally biased region" description="Polar residues" evidence="12">
    <location>
        <begin position="1497"/>
        <end position="1524"/>
    </location>
</feature>
<dbReference type="InParanoid" id="A0A165JGY4"/>
<dbReference type="InterPro" id="IPR018247">
    <property type="entry name" value="EF_Hand_1_Ca_BS"/>
</dbReference>
<dbReference type="InterPro" id="IPR043145">
    <property type="entry name" value="Znf_ZZ_sf"/>
</dbReference>
<dbReference type="PROSITE" id="PS50850">
    <property type="entry name" value="MFS"/>
    <property type="match status" value="1"/>
</dbReference>
<name>A0A165JGY4_XYLHT</name>
<evidence type="ECO:0000256" key="4">
    <source>
        <dbReference type="ARBA" id="ARBA00022692"/>
    </source>
</evidence>
<evidence type="ECO:0000259" key="14">
    <source>
        <dbReference type="PROSITE" id="PS50135"/>
    </source>
</evidence>
<dbReference type="OMA" id="LANTEWA"/>
<comment type="similarity">
    <text evidence="2">Belongs to the major facilitator superfamily.</text>
</comment>
<keyword evidence="10 13" id="KW-0472">Membrane</keyword>
<feature type="transmembrane region" description="Helical" evidence="13">
    <location>
        <begin position="300"/>
        <end position="324"/>
    </location>
</feature>
<feature type="transmembrane region" description="Helical" evidence="13">
    <location>
        <begin position="208"/>
        <end position="230"/>
    </location>
</feature>
<evidence type="ECO:0000313" key="17">
    <source>
        <dbReference type="EMBL" id="KZF26225.1"/>
    </source>
</evidence>
<feature type="compositionally biased region" description="Polar residues" evidence="12">
    <location>
        <begin position="1413"/>
        <end position="1427"/>
    </location>
</feature>
<keyword evidence="6 11" id="KW-0863">Zinc-finger</keyword>
<feature type="compositionally biased region" description="Acidic residues" evidence="12">
    <location>
        <begin position="1165"/>
        <end position="1185"/>
    </location>
</feature>
<dbReference type="GO" id="GO:0005509">
    <property type="term" value="F:calcium ion binding"/>
    <property type="evidence" value="ECO:0007669"/>
    <property type="project" value="InterPro"/>
</dbReference>
<dbReference type="PROSITE" id="PS50222">
    <property type="entry name" value="EF_HAND_2"/>
    <property type="match status" value="2"/>
</dbReference>
<evidence type="ECO:0000256" key="3">
    <source>
        <dbReference type="ARBA" id="ARBA00022448"/>
    </source>
</evidence>
<dbReference type="Pfam" id="PF00036">
    <property type="entry name" value="EF-hand_1"/>
    <property type="match status" value="1"/>
</dbReference>
<reference evidence="17 18" key="1">
    <citation type="journal article" date="2016" name="Fungal Biol.">
        <title>The genome of Xylona heveae provides a window into fungal endophytism.</title>
        <authorList>
            <person name="Gazis R."/>
            <person name="Kuo A."/>
            <person name="Riley R."/>
            <person name="LaButti K."/>
            <person name="Lipzen A."/>
            <person name="Lin J."/>
            <person name="Amirebrahimi M."/>
            <person name="Hesse C.N."/>
            <person name="Spatafora J.W."/>
            <person name="Henrissat B."/>
            <person name="Hainaut M."/>
            <person name="Grigoriev I.V."/>
            <person name="Hibbett D.S."/>
        </authorList>
    </citation>
    <scope>NUCLEOTIDE SEQUENCE [LARGE SCALE GENOMIC DNA]</scope>
    <source>
        <strain evidence="17 18">TC161</strain>
    </source>
</reference>
<feature type="transmembrane region" description="Helical" evidence="13">
    <location>
        <begin position="120"/>
        <end position="138"/>
    </location>
</feature>
<feature type="compositionally biased region" description="Basic and acidic residues" evidence="12">
    <location>
        <begin position="1068"/>
        <end position="1078"/>
    </location>
</feature>
<keyword evidence="7" id="KW-0862">Zinc</keyword>
<feature type="region of interest" description="Disordered" evidence="12">
    <location>
        <begin position="1063"/>
        <end position="1100"/>
    </location>
</feature>
<feature type="domain" description="Major facilitator superfamily (MFS) profile" evidence="16">
    <location>
        <begin position="85"/>
        <end position="572"/>
    </location>
</feature>
<feature type="compositionally biased region" description="Polar residues" evidence="12">
    <location>
        <begin position="1475"/>
        <end position="1487"/>
    </location>
</feature>
<feature type="transmembrane region" description="Helical" evidence="13">
    <location>
        <begin position="381"/>
        <end position="401"/>
    </location>
</feature>
<comment type="subcellular location">
    <subcellularLocation>
        <location evidence="1">Endomembrane system</location>
        <topology evidence="1">Multi-pass membrane protein</topology>
    </subcellularLocation>
</comment>
<dbReference type="RefSeq" id="XP_018191780.1">
    <property type="nucleotide sequence ID" value="XM_018333851.1"/>
</dbReference>
<keyword evidence="3" id="KW-0813">Transport</keyword>
<gene>
    <name evidence="17" type="ORF">L228DRAFT_254788</name>
</gene>
<feature type="transmembrane region" description="Helical" evidence="13">
    <location>
        <begin position="408"/>
        <end position="434"/>
    </location>
</feature>
<dbReference type="GO" id="GO:0015174">
    <property type="term" value="F:basic amino acid transmembrane transporter activity"/>
    <property type="evidence" value="ECO:0007669"/>
    <property type="project" value="TreeGrafter"/>
</dbReference>
<dbReference type="FunFam" id="1.20.1720.10:FF:000013">
    <property type="entry name" value="Related to multidrug resistance proteins"/>
    <property type="match status" value="1"/>
</dbReference>
<dbReference type="OrthoDB" id="3437016at2759"/>
<keyword evidence="5" id="KW-0479">Metal-binding</keyword>
<feature type="compositionally biased region" description="Low complexity" evidence="12">
    <location>
        <begin position="1293"/>
        <end position="1303"/>
    </location>
</feature>
<dbReference type="Pfam" id="PF13405">
    <property type="entry name" value="EF-hand_6"/>
    <property type="match status" value="1"/>
</dbReference>